<proteinExistence type="predicted"/>
<dbReference type="PANTHER" id="PTHR15600">
    <property type="entry name" value="SACSIN"/>
    <property type="match status" value="1"/>
</dbReference>
<dbReference type="EMBL" id="JACGWJ010000014">
    <property type="protein sequence ID" value="KAL0374333.1"/>
    <property type="molecule type" value="Genomic_DNA"/>
</dbReference>
<dbReference type="AlphaFoldDB" id="A0AAW2R3E1"/>
<dbReference type="GO" id="GO:0030544">
    <property type="term" value="F:Hsp70 protein binding"/>
    <property type="evidence" value="ECO:0007669"/>
    <property type="project" value="TreeGrafter"/>
</dbReference>
<organism evidence="1">
    <name type="scientific">Sesamum radiatum</name>
    <name type="common">Black benniseed</name>
    <dbReference type="NCBI Taxonomy" id="300843"/>
    <lineage>
        <taxon>Eukaryota</taxon>
        <taxon>Viridiplantae</taxon>
        <taxon>Streptophyta</taxon>
        <taxon>Embryophyta</taxon>
        <taxon>Tracheophyta</taxon>
        <taxon>Spermatophyta</taxon>
        <taxon>Magnoliopsida</taxon>
        <taxon>eudicotyledons</taxon>
        <taxon>Gunneridae</taxon>
        <taxon>Pentapetalae</taxon>
        <taxon>asterids</taxon>
        <taxon>lamiids</taxon>
        <taxon>Lamiales</taxon>
        <taxon>Pedaliaceae</taxon>
        <taxon>Sesamum</taxon>
    </lineage>
</organism>
<comment type="caution">
    <text evidence="1">The sequence shown here is derived from an EMBL/GenBank/DDBJ whole genome shotgun (WGS) entry which is preliminary data.</text>
</comment>
<reference evidence="1" key="1">
    <citation type="submission" date="2020-06" db="EMBL/GenBank/DDBJ databases">
        <authorList>
            <person name="Li T."/>
            <person name="Hu X."/>
            <person name="Zhang T."/>
            <person name="Song X."/>
            <person name="Zhang H."/>
            <person name="Dai N."/>
            <person name="Sheng W."/>
            <person name="Hou X."/>
            <person name="Wei L."/>
        </authorList>
    </citation>
    <scope>NUCLEOTIDE SEQUENCE</scope>
    <source>
        <strain evidence="1">G02</strain>
        <tissue evidence="1">Leaf</tissue>
    </source>
</reference>
<name>A0AAW2R3E1_SESRA</name>
<accession>A0AAW2R3E1</accession>
<protein>
    <submittedName>
        <fullName evidence="1">Uncharacterized protein</fullName>
    </submittedName>
</protein>
<gene>
    <name evidence="1" type="ORF">Sradi_3349000</name>
</gene>
<dbReference type="InterPro" id="IPR052972">
    <property type="entry name" value="Sacsin_chaperone_reg"/>
</dbReference>
<dbReference type="PANTHER" id="PTHR15600:SF42">
    <property type="entry name" value="SACSIN"/>
    <property type="match status" value="1"/>
</dbReference>
<evidence type="ECO:0000313" key="1">
    <source>
        <dbReference type="EMBL" id="KAL0374333.1"/>
    </source>
</evidence>
<sequence>MRKTEFYKLHVLNRIEELETDVRDSIMLSILQELPQLCVEDASFREILRNLEFLPTISGTLKSPAKLYDPRNEELYALLEDSDSFPSGTFSKSGVLDMLQGLGLKTTVSVDAVIQCARHVEHLMHENQEKAHSRKGTSFISGSECIKVAT</sequence>
<reference evidence="1" key="2">
    <citation type="journal article" date="2024" name="Plant">
        <title>Genomic evolution and insights into agronomic trait innovations of Sesamum species.</title>
        <authorList>
            <person name="Miao H."/>
            <person name="Wang L."/>
            <person name="Qu L."/>
            <person name="Liu H."/>
            <person name="Sun Y."/>
            <person name="Le M."/>
            <person name="Wang Q."/>
            <person name="Wei S."/>
            <person name="Zheng Y."/>
            <person name="Lin W."/>
            <person name="Duan Y."/>
            <person name="Cao H."/>
            <person name="Xiong S."/>
            <person name="Wang X."/>
            <person name="Wei L."/>
            <person name="Li C."/>
            <person name="Ma Q."/>
            <person name="Ju M."/>
            <person name="Zhao R."/>
            <person name="Li G."/>
            <person name="Mu C."/>
            <person name="Tian Q."/>
            <person name="Mei H."/>
            <person name="Zhang T."/>
            <person name="Gao T."/>
            <person name="Zhang H."/>
        </authorList>
    </citation>
    <scope>NUCLEOTIDE SEQUENCE</scope>
    <source>
        <strain evidence="1">G02</strain>
    </source>
</reference>